<dbReference type="AlphaFoldDB" id="A0A2J6S983"/>
<dbReference type="PANTHER" id="PTHR14207:SF0">
    <property type="entry name" value="3-BETA-HYDROXYSTEROID-DELTA(8),DELTA(7)-ISOMERASE"/>
    <property type="match status" value="1"/>
</dbReference>
<dbReference type="InterPro" id="IPR007905">
    <property type="entry name" value="EBP"/>
</dbReference>
<evidence type="ECO:0000256" key="9">
    <source>
        <dbReference type="ARBA" id="ARBA00023136"/>
    </source>
</evidence>
<evidence type="ECO:0000256" key="10">
    <source>
        <dbReference type="ARBA" id="ARBA00023166"/>
    </source>
</evidence>
<evidence type="ECO:0000256" key="11">
    <source>
        <dbReference type="ARBA" id="ARBA00023221"/>
    </source>
</evidence>
<evidence type="ECO:0000256" key="2">
    <source>
        <dbReference type="ARBA" id="ARBA00008337"/>
    </source>
</evidence>
<evidence type="ECO:0000313" key="17">
    <source>
        <dbReference type="Proteomes" id="UP000235786"/>
    </source>
</evidence>
<dbReference type="PROSITE" id="PS51751">
    <property type="entry name" value="EXPERA"/>
    <property type="match status" value="1"/>
</dbReference>
<keyword evidence="6 13" id="KW-1133">Transmembrane helix</keyword>
<protein>
    <submittedName>
        <fullName evidence="16">EBP domain-containing protein</fullName>
    </submittedName>
</protein>
<keyword evidence="7" id="KW-0756">Sterol biosynthesis</keyword>
<dbReference type="STRING" id="1149755.A0A2J6S983"/>
<reference evidence="16 17" key="1">
    <citation type="submission" date="2016-04" db="EMBL/GenBank/DDBJ databases">
        <title>A degradative enzymes factory behind the ericoid mycorrhizal symbiosis.</title>
        <authorList>
            <consortium name="DOE Joint Genome Institute"/>
            <person name="Martino E."/>
            <person name="Morin E."/>
            <person name="Grelet G."/>
            <person name="Kuo A."/>
            <person name="Kohler A."/>
            <person name="Daghino S."/>
            <person name="Barry K."/>
            <person name="Choi C."/>
            <person name="Cichocki N."/>
            <person name="Clum A."/>
            <person name="Copeland A."/>
            <person name="Hainaut M."/>
            <person name="Haridas S."/>
            <person name="Labutti K."/>
            <person name="Lindquist E."/>
            <person name="Lipzen A."/>
            <person name="Khouja H.-R."/>
            <person name="Murat C."/>
            <person name="Ohm R."/>
            <person name="Olson A."/>
            <person name="Spatafora J."/>
            <person name="Veneault-Fourrey C."/>
            <person name="Henrissat B."/>
            <person name="Grigoriev I."/>
            <person name="Martin F."/>
            <person name="Perotto S."/>
        </authorList>
    </citation>
    <scope>NUCLEOTIDE SEQUENCE [LARGE SCALE GENOMIC DNA]</scope>
    <source>
        <strain evidence="16 17">F</strain>
    </source>
</reference>
<evidence type="ECO:0000259" key="15">
    <source>
        <dbReference type="PROSITE" id="PS51751"/>
    </source>
</evidence>
<keyword evidence="8" id="KW-0443">Lipid metabolism</keyword>
<dbReference type="GO" id="GO:0016020">
    <property type="term" value="C:membrane"/>
    <property type="evidence" value="ECO:0007669"/>
    <property type="project" value="UniProtKB-SubCell"/>
</dbReference>
<dbReference type="GO" id="GO:0000247">
    <property type="term" value="F:C-8 sterol isomerase activity"/>
    <property type="evidence" value="ECO:0007669"/>
    <property type="project" value="TreeGrafter"/>
</dbReference>
<keyword evidence="11" id="KW-0753">Steroid metabolism</keyword>
<gene>
    <name evidence="16" type="ORF">L207DRAFT_576107</name>
</gene>
<feature type="transmembrane region" description="Helical" evidence="14">
    <location>
        <begin position="29"/>
        <end position="51"/>
    </location>
</feature>
<evidence type="ECO:0000256" key="4">
    <source>
        <dbReference type="ARBA" id="ARBA00022692"/>
    </source>
</evidence>
<dbReference type="EMBL" id="KZ613938">
    <property type="protein sequence ID" value="PMD47321.1"/>
    <property type="molecule type" value="Genomic_DNA"/>
</dbReference>
<keyword evidence="4 13" id="KW-0812">Transmembrane</keyword>
<feature type="domain" description="EXPERA" evidence="15">
    <location>
        <begin position="58"/>
        <end position="204"/>
    </location>
</feature>
<evidence type="ECO:0000256" key="3">
    <source>
        <dbReference type="ARBA" id="ARBA00022516"/>
    </source>
</evidence>
<evidence type="ECO:0000256" key="14">
    <source>
        <dbReference type="SAM" id="Phobius"/>
    </source>
</evidence>
<dbReference type="GO" id="GO:0005783">
    <property type="term" value="C:endoplasmic reticulum"/>
    <property type="evidence" value="ECO:0007669"/>
    <property type="project" value="TreeGrafter"/>
</dbReference>
<evidence type="ECO:0000256" key="7">
    <source>
        <dbReference type="ARBA" id="ARBA00023011"/>
    </source>
</evidence>
<evidence type="ECO:0000256" key="13">
    <source>
        <dbReference type="PROSITE-ProRule" id="PRU01087"/>
    </source>
</evidence>
<dbReference type="GO" id="GO:0016126">
    <property type="term" value="P:sterol biosynthetic process"/>
    <property type="evidence" value="ECO:0007669"/>
    <property type="project" value="UniProtKB-KW"/>
</dbReference>
<organism evidence="16 17">
    <name type="scientific">Hyaloscypha variabilis (strain UAMH 11265 / GT02V1 / F)</name>
    <name type="common">Meliniomyces variabilis</name>
    <dbReference type="NCBI Taxonomy" id="1149755"/>
    <lineage>
        <taxon>Eukaryota</taxon>
        <taxon>Fungi</taxon>
        <taxon>Dikarya</taxon>
        <taxon>Ascomycota</taxon>
        <taxon>Pezizomycotina</taxon>
        <taxon>Leotiomycetes</taxon>
        <taxon>Helotiales</taxon>
        <taxon>Hyaloscyphaceae</taxon>
        <taxon>Hyaloscypha</taxon>
        <taxon>Hyaloscypha variabilis</taxon>
    </lineage>
</organism>
<keyword evidence="10" id="KW-1207">Sterol metabolism</keyword>
<feature type="transmembrane region" description="Helical" evidence="14">
    <location>
        <begin position="63"/>
        <end position="82"/>
    </location>
</feature>
<keyword evidence="17" id="KW-1185">Reference proteome</keyword>
<dbReference type="PANTHER" id="PTHR14207">
    <property type="entry name" value="STEROL ISOMERASE"/>
    <property type="match status" value="1"/>
</dbReference>
<keyword evidence="3" id="KW-0444">Lipid biosynthesis</keyword>
<dbReference type="OrthoDB" id="58557at2759"/>
<keyword evidence="12" id="KW-0413">Isomerase</keyword>
<evidence type="ECO:0000313" key="16">
    <source>
        <dbReference type="EMBL" id="PMD47321.1"/>
    </source>
</evidence>
<keyword evidence="9 13" id="KW-0472">Membrane</keyword>
<evidence type="ECO:0000256" key="5">
    <source>
        <dbReference type="ARBA" id="ARBA00022955"/>
    </source>
</evidence>
<feature type="transmembrane region" description="Helical" evidence="14">
    <location>
        <begin position="113"/>
        <end position="139"/>
    </location>
</feature>
<dbReference type="GO" id="GO:0047750">
    <property type="term" value="F:cholestenol delta-isomerase activity"/>
    <property type="evidence" value="ECO:0007669"/>
    <property type="project" value="InterPro"/>
</dbReference>
<dbReference type="InterPro" id="IPR033118">
    <property type="entry name" value="EXPERA"/>
</dbReference>
<proteinExistence type="inferred from homology"/>
<evidence type="ECO:0000256" key="6">
    <source>
        <dbReference type="ARBA" id="ARBA00022989"/>
    </source>
</evidence>
<dbReference type="GO" id="GO:0004769">
    <property type="term" value="F:steroid Delta-isomerase activity"/>
    <property type="evidence" value="ECO:0007669"/>
    <property type="project" value="TreeGrafter"/>
</dbReference>
<comment type="similarity">
    <text evidence="2">Belongs to the EBP family.</text>
</comment>
<keyword evidence="5" id="KW-0752">Steroid biosynthesis</keyword>
<evidence type="ECO:0000256" key="12">
    <source>
        <dbReference type="ARBA" id="ARBA00023235"/>
    </source>
</evidence>
<sequence length="230" mass="26751">MAVNTHPYYPERVVLSGNFIENTWTVPSLILTFVTGCTLLLFITLVVLRRVNPVLRPSDQWKVLWFIMTGCIHVFFEGYFVYNNSRMPGMQDFFGQLWKEYALSDSRYMTSDPLVLCMESLTVLTWGPLSLLTAVLIITDSRFRHPVQALVSTGQFYGNLIYYSTCLYEDFALGTRYYRPEPYYFWWYFIFMNTFWLVIPAICLADSIVASGSAFAVASKVNDENERKRK</sequence>
<comment type="subcellular location">
    <subcellularLocation>
        <location evidence="1">Membrane</location>
        <topology evidence="1">Multi-pass membrane protein</topology>
    </subcellularLocation>
</comment>
<feature type="transmembrane region" description="Helical" evidence="14">
    <location>
        <begin position="184"/>
        <end position="205"/>
    </location>
</feature>
<evidence type="ECO:0000256" key="1">
    <source>
        <dbReference type="ARBA" id="ARBA00004141"/>
    </source>
</evidence>
<accession>A0A2J6S983</accession>
<name>A0A2J6S983_HYAVF</name>
<evidence type="ECO:0000256" key="8">
    <source>
        <dbReference type="ARBA" id="ARBA00023098"/>
    </source>
</evidence>
<dbReference type="Proteomes" id="UP000235786">
    <property type="component" value="Unassembled WGS sequence"/>
</dbReference>
<dbReference type="Pfam" id="PF05241">
    <property type="entry name" value="EBP"/>
    <property type="match status" value="1"/>
</dbReference>